<dbReference type="EMBL" id="SDMP01000016">
    <property type="protein sequence ID" value="RYR01746.1"/>
    <property type="molecule type" value="Genomic_DNA"/>
</dbReference>
<dbReference type="InterPro" id="IPR051801">
    <property type="entry name" value="GH28_Enzymes"/>
</dbReference>
<comment type="caution">
    <text evidence="9">The sequence shown here is derived from an EMBL/GenBank/DDBJ whole genome shotgun (WGS) entry which is preliminary data.</text>
</comment>
<dbReference type="SUPFAM" id="SSF51126">
    <property type="entry name" value="Pectin lyase-like"/>
    <property type="match status" value="1"/>
</dbReference>
<accession>A0A444YIH8</accession>
<dbReference type="PANTHER" id="PTHR31339">
    <property type="entry name" value="PECTIN LYASE-RELATED"/>
    <property type="match status" value="1"/>
</dbReference>
<evidence type="ECO:0000256" key="4">
    <source>
        <dbReference type="ARBA" id="ARBA00022801"/>
    </source>
</evidence>
<protein>
    <recommendedName>
        <fullName evidence="8">Rhamnogalacturonase A/B/Epimerase-like pectate lyase domain-containing protein</fullName>
    </recommendedName>
</protein>
<keyword evidence="4 6" id="KW-0378">Hydrolase</keyword>
<keyword evidence="3" id="KW-0134">Cell wall</keyword>
<dbReference type="GO" id="GO:0004650">
    <property type="term" value="F:polygalacturonase activity"/>
    <property type="evidence" value="ECO:0007669"/>
    <property type="project" value="InterPro"/>
</dbReference>
<dbReference type="Gene3D" id="2.160.20.10">
    <property type="entry name" value="Single-stranded right-handed beta-helix, Pectin lyase-like"/>
    <property type="match status" value="1"/>
</dbReference>
<evidence type="ECO:0000256" key="5">
    <source>
        <dbReference type="ARBA" id="ARBA00023295"/>
    </source>
</evidence>
<keyword evidence="5 6" id="KW-0326">Glycosidase</keyword>
<dbReference type="InterPro" id="IPR011050">
    <property type="entry name" value="Pectin_lyase_fold/virulence"/>
</dbReference>
<dbReference type="InterPro" id="IPR000743">
    <property type="entry name" value="Glyco_hydro_28"/>
</dbReference>
<evidence type="ECO:0000256" key="7">
    <source>
        <dbReference type="SAM" id="SignalP"/>
    </source>
</evidence>
<evidence type="ECO:0000256" key="3">
    <source>
        <dbReference type="ARBA" id="ARBA00022512"/>
    </source>
</evidence>
<keyword evidence="3" id="KW-0964">Secreted</keyword>
<dbReference type="Proteomes" id="UP000289738">
    <property type="component" value="Chromosome B06"/>
</dbReference>
<evidence type="ECO:0000259" key="8">
    <source>
        <dbReference type="Pfam" id="PF12708"/>
    </source>
</evidence>
<keyword evidence="7" id="KW-0732">Signal</keyword>
<comment type="similarity">
    <text evidence="2 6">Belongs to the glycosyl hydrolase 28 family.</text>
</comment>
<gene>
    <name evidence="9" type="ORF">Ahy_B06g080612</name>
</gene>
<dbReference type="PANTHER" id="PTHR31339:SF5">
    <property type="entry name" value="HYDROLASE FAMILY 28 PROTEIN, PUTATIVE, EXPRESSED-RELATED"/>
    <property type="match status" value="1"/>
</dbReference>
<evidence type="ECO:0000256" key="2">
    <source>
        <dbReference type="ARBA" id="ARBA00008834"/>
    </source>
</evidence>
<organism evidence="9 10">
    <name type="scientific">Arachis hypogaea</name>
    <name type="common">Peanut</name>
    <dbReference type="NCBI Taxonomy" id="3818"/>
    <lineage>
        <taxon>Eukaryota</taxon>
        <taxon>Viridiplantae</taxon>
        <taxon>Streptophyta</taxon>
        <taxon>Embryophyta</taxon>
        <taxon>Tracheophyta</taxon>
        <taxon>Spermatophyta</taxon>
        <taxon>Magnoliopsida</taxon>
        <taxon>eudicotyledons</taxon>
        <taxon>Gunneridae</taxon>
        <taxon>Pentapetalae</taxon>
        <taxon>rosids</taxon>
        <taxon>fabids</taxon>
        <taxon>Fabales</taxon>
        <taxon>Fabaceae</taxon>
        <taxon>Papilionoideae</taxon>
        <taxon>50 kb inversion clade</taxon>
        <taxon>dalbergioids sensu lato</taxon>
        <taxon>Dalbergieae</taxon>
        <taxon>Pterocarpus clade</taxon>
        <taxon>Arachis</taxon>
    </lineage>
</organism>
<dbReference type="GO" id="GO:0005975">
    <property type="term" value="P:carbohydrate metabolic process"/>
    <property type="evidence" value="ECO:0007669"/>
    <property type="project" value="InterPro"/>
</dbReference>
<sequence>MQLFLNCLQRFLATASQEHRRNTHMKGLVAVLLLVALSTALESNGEEYSLGPCEQKAWNNARPHSVSILEFGAVGDGKTLNTVAFQNAIFYLKSFTDKGGAQLYVPSGKWLTGSLNLISHLTLFLERGATIIASQDFDHWDVLDSLPSYGRGINVPSGRYRSLIYGQNLTDVVITGDNGIIDGQGSIWWELFKSHSLNHSRPHLVEFVDSVDVTISNLTFLNSPAWDIHPVYCSNVQILNITATAPAESPFTSGIVPDSSQKVCIESSNISTGHDAIVLKSGWDRYGVAFGKPTSSVHIRGAYLQSSSGAGLAFGSEMSGGISDVTAEQLHILNSRIGIELKTTKGRGGYMKGILISDADLVNIDLGISMSGNTGLHPDEEYDPSALPVVDGITFKNMIGSNITVAGNFSGLIDSPFTTICLSNLNFSVSSSWSCSNVIGFSSEVFPEPCPELHNSDSKSSSCFSSLYSPSSYISSLFNQHPQES</sequence>
<proteinExistence type="inferred from homology"/>
<name>A0A444YIH8_ARAHY</name>
<feature type="chain" id="PRO_5019420776" description="Rhamnogalacturonase A/B/Epimerase-like pectate lyase domain-containing protein" evidence="7">
    <location>
        <begin position="41"/>
        <end position="485"/>
    </location>
</feature>
<evidence type="ECO:0000313" key="9">
    <source>
        <dbReference type="EMBL" id="RYR01746.1"/>
    </source>
</evidence>
<feature type="signal peptide" evidence="7">
    <location>
        <begin position="1"/>
        <end position="40"/>
    </location>
</feature>
<dbReference type="OrthoDB" id="187139at2759"/>
<comment type="subcellular location">
    <subcellularLocation>
        <location evidence="1">Secreted</location>
        <location evidence="1">Cell wall</location>
    </subcellularLocation>
</comment>
<dbReference type="InterPro" id="IPR024535">
    <property type="entry name" value="RHGA/B-epi-like_pectate_lyase"/>
</dbReference>
<dbReference type="InterPro" id="IPR012334">
    <property type="entry name" value="Pectin_lyas_fold"/>
</dbReference>
<evidence type="ECO:0000313" key="10">
    <source>
        <dbReference type="Proteomes" id="UP000289738"/>
    </source>
</evidence>
<keyword evidence="10" id="KW-1185">Reference proteome</keyword>
<evidence type="ECO:0000256" key="6">
    <source>
        <dbReference type="RuleBase" id="RU361169"/>
    </source>
</evidence>
<feature type="domain" description="Rhamnogalacturonase A/B/Epimerase-like pectate lyase" evidence="8">
    <location>
        <begin position="66"/>
        <end position="149"/>
    </location>
</feature>
<dbReference type="Pfam" id="PF12708">
    <property type="entry name" value="Pect-lyase_RHGA_epim"/>
    <property type="match status" value="1"/>
</dbReference>
<dbReference type="Pfam" id="PF00295">
    <property type="entry name" value="Glyco_hydro_28"/>
    <property type="match status" value="1"/>
</dbReference>
<dbReference type="AlphaFoldDB" id="A0A444YIH8"/>
<evidence type="ECO:0000256" key="1">
    <source>
        <dbReference type="ARBA" id="ARBA00004191"/>
    </source>
</evidence>
<dbReference type="STRING" id="3818.A0A444YIH8"/>
<reference evidence="9 10" key="1">
    <citation type="submission" date="2019-01" db="EMBL/GenBank/DDBJ databases">
        <title>Sequencing of cultivated peanut Arachis hypogaea provides insights into genome evolution and oil improvement.</title>
        <authorList>
            <person name="Chen X."/>
        </authorList>
    </citation>
    <scope>NUCLEOTIDE SEQUENCE [LARGE SCALE GENOMIC DNA]</scope>
    <source>
        <strain evidence="10">cv. Fuhuasheng</strain>
        <tissue evidence="9">Leaves</tissue>
    </source>
</reference>